<name>A0ABT6NHD8_9FIRM</name>
<dbReference type="PIRSF" id="PIRSF002181">
    <property type="entry name" value="Ribosomal_L13"/>
    <property type="match status" value="1"/>
</dbReference>
<dbReference type="InterPro" id="IPR005823">
    <property type="entry name" value="Ribosomal_uL13_bac-type"/>
</dbReference>
<comment type="subunit">
    <text evidence="4">Part of the 50S ribosomal subunit.</text>
</comment>
<evidence type="ECO:0000256" key="3">
    <source>
        <dbReference type="ARBA" id="ARBA00023274"/>
    </source>
</evidence>
<dbReference type="InterPro" id="IPR036899">
    <property type="entry name" value="Ribosomal_uL13_sf"/>
</dbReference>
<dbReference type="RefSeq" id="WP_281095713.1">
    <property type="nucleotide sequence ID" value="NZ_JARYZI010000017.1"/>
</dbReference>
<accession>A0ABT6NHD8</accession>
<comment type="similarity">
    <text evidence="1 4">Belongs to the universal ribosomal protein uL13 family.</text>
</comment>
<keyword evidence="3 4" id="KW-0687">Ribonucleoprotein</keyword>
<protein>
    <recommendedName>
        <fullName evidence="4">Large ribosomal subunit protein uL13</fullName>
    </recommendedName>
</protein>
<comment type="function">
    <text evidence="4">This protein is one of the early assembly proteins of the 50S ribosomal subunit, although it is not seen to bind rRNA by itself. It is important during the early stages of 50S assembly.</text>
</comment>
<dbReference type="PANTHER" id="PTHR11545">
    <property type="entry name" value="RIBOSOMAL PROTEIN L13"/>
    <property type="match status" value="1"/>
</dbReference>
<organism evidence="5 6">
    <name type="scientific">Fusibacter bizertensis</name>
    <dbReference type="NCBI Taxonomy" id="1488331"/>
    <lineage>
        <taxon>Bacteria</taxon>
        <taxon>Bacillati</taxon>
        <taxon>Bacillota</taxon>
        <taxon>Clostridia</taxon>
        <taxon>Eubacteriales</taxon>
        <taxon>Eubacteriales Family XII. Incertae Sedis</taxon>
        <taxon>Fusibacter</taxon>
    </lineage>
</organism>
<dbReference type="Gene3D" id="3.90.1180.10">
    <property type="entry name" value="Ribosomal protein L13"/>
    <property type="match status" value="1"/>
</dbReference>
<reference evidence="5 6" key="1">
    <citation type="submission" date="2023-04" db="EMBL/GenBank/DDBJ databases">
        <title>Fusibacter bizertensis strain WBS, isolated from littoral bottom sediments of the Arctic seas - biochemical and genomic analysis.</title>
        <authorList>
            <person name="Brioukhanov A.L."/>
        </authorList>
    </citation>
    <scope>NUCLEOTIDE SEQUENCE [LARGE SCALE GENOMIC DNA]</scope>
    <source>
        <strain evidence="5 6">WBS</strain>
    </source>
</reference>
<dbReference type="InterPro" id="IPR005822">
    <property type="entry name" value="Ribosomal_uL13"/>
</dbReference>
<evidence type="ECO:0000256" key="1">
    <source>
        <dbReference type="ARBA" id="ARBA00006227"/>
    </source>
</evidence>
<gene>
    <name evidence="4 5" type="primary">rplM</name>
    <name evidence="5" type="ORF">QE109_16785</name>
</gene>
<dbReference type="SUPFAM" id="SSF52161">
    <property type="entry name" value="Ribosomal protein L13"/>
    <property type="match status" value="1"/>
</dbReference>
<keyword evidence="6" id="KW-1185">Reference proteome</keyword>
<dbReference type="EMBL" id="JARYZI010000017">
    <property type="protein sequence ID" value="MDH8679817.1"/>
    <property type="molecule type" value="Genomic_DNA"/>
</dbReference>
<dbReference type="HAMAP" id="MF_01366">
    <property type="entry name" value="Ribosomal_uL13"/>
    <property type="match status" value="1"/>
</dbReference>
<dbReference type="GO" id="GO:0005840">
    <property type="term" value="C:ribosome"/>
    <property type="evidence" value="ECO:0007669"/>
    <property type="project" value="UniProtKB-KW"/>
</dbReference>
<dbReference type="CDD" id="cd00392">
    <property type="entry name" value="Ribosomal_L13"/>
    <property type="match status" value="1"/>
</dbReference>
<evidence type="ECO:0000313" key="6">
    <source>
        <dbReference type="Proteomes" id="UP001158045"/>
    </source>
</evidence>
<dbReference type="Pfam" id="PF00572">
    <property type="entry name" value="Ribosomal_L13"/>
    <property type="match status" value="1"/>
</dbReference>
<evidence type="ECO:0000256" key="4">
    <source>
        <dbReference type="HAMAP-Rule" id="MF_01366"/>
    </source>
</evidence>
<proteinExistence type="inferred from homology"/>
<sequence length="144" mass="16473">MKSYVAKPLELERKWYVVDADGKTLGRLAAEVAKILRGKHKPIYTPHVDCGDFVIIVNAEKIRVTGKKMDAKMYRWHTGYVGNLKERSFREMNQRNPEKIIELAVKGMLPHNSLGSQMYTKLKVYAGPEHKHEAQKPEALEILG</sequence>
<dbReference type="PANTHER" id="PTHR11545:SF2">
    <property type="entry name" value="LARGE RIBOSOMAL SUBUNIT PROTEIN UL13M"/>
    <property type="match status" value="1"/>
</dbReference>
<evidence type="ECO:0000313" key="5">
    <source>
        <dbReference type="EMBL" id="MDH8679817.1"/>
    </source>
</evidence>
<keyword evidence="2 4" id="KW-0689">Ribosomal protein</keyword>
<comment type="caution">
    <text evidence="5">The sequence shown here is derived from an EMBL/GenBank/DDBJ whole genome shotgun (WGS) entry which is preliminary data.</text>
</comment>
<evidence type="ECO:0000256" key="2">
    <source>
        <dbReference type="ARBA" id="ARBA00022980"/>
    </source>
</evidence>
<dbReference type="NCBIfam" id="TIGR01066">
    <property type="entry name" value="rplM_bact"/>
    <property type="match status" value="1"/>
</dbReference>
<dbReference type="Proteomes" id="UP001158045">
    <property type="component" value="Unassembled WGS sequence"/>
</dbReference>